<keyword evidence="6" id="KW-1185">Reference proteome</keyword>
<dbReference type="EMBL" id="JARYMX010000001">
    <property type="protein sequence ID" value="KAJ9567541.1"/>
    <property type="molecule type" value="Genomic_DNA"/>
</dbReference>
<name>A0AA38U7H8_9ASTR</name>
<keyword evidence="2" id="KW-0479">Metal-binding</keyword>
<dbReference type="GO" id="GO:0052615">
    <property type="term" value="F:ent-kaurene oxidase activity"/>
    <property type="evidence" value="ECO:0007669"/>
    <property type="project" value="InterPro"/>
</dbReference>
<dbReference type="PANTHER" id="PTHR47283">
    <property type="entry name" value="ENT-KAURENE OXIDASE, CHLOROPLASTIC"/>
    <property type="match status" value="1"/>
</dbReference>
<dbReference type="Pfam" id="PF00067">
    <property type="entry name" value="p450"/>
    <property type="match status" value="2"/>
</dbReference>
<dbReference type="InterPro" id="IPR036396">
    <property type="entry name" value="Cyt_P450_sf"/>
</dbReference>
<dbReference type="SUPFAM" id="SSF48264">
    <property type="entry name" value="Cytochrome P450"/>
    <property type="match status" value="2"/>
</dbReference>
<dbReference type="Pfam" id="PF13966">
    <property type="entry name" value="zf-RVT"/>
    <property type="match status" value="1"/>
</dbReference>
<reference evidence="5" key="1">
    <citation type="submission" date="2023-03" db="EMBL/GenBank/DDBJ databases">
        <title>Chromosome-scale reference genome and RAD-based genetic map of yellow starthistle (Centaurea solstitialis) reveal putative structural variation and QTLs associated with invader traits.</title>
        <authorList>
            <person name="Reatini B."/>
            <person name="Cang F.A."/>
            <person name="Jiang Q."/>
            <person name="Mckibben M.T.W."/>
            <person name="Barker M.S."/>
            <person name="Rieseberg L.H."/>
            <person name="Dlugosch K.M."/>
        </authorList>
    </citation>
    <scope>NUCLEOTIDE SEQUENCE</scope>
    <source>
        <strain evidence="5">CAN-66</strain>
        <tissue evidence="5">Leaf</tissue>
    </source>
</reference>
<keyword evidence="3" id="KW-0812">Transmembrane</keyword>
<dbReference type="InterPro" id="IPR044225">
    <property type="entry name" value="KO_chloroplastic"/>
</dbReference>
<keyword evidence="2" id="KW-0408">Iron</keyword>
<dbReference type="InterPro" id="IPR002401">
    <property type="entry name" value="Cyt_P450_E_grp-I"/>
</dbReference>
<dbReference type="Proteomes" id="UP001172457">
    <property type="component" value="Chromosome 1"/>
</dbReference>
<keyword evidence="3" id="KW-0472">Membrane</keyword>
<dbReference type="GO" id="GO:0020037">
    <property type="term" value="F:heme binding"/>
    <property type="evidence" value="ECO:0007669"/>
    <property type="project" value="InterPro"/>
</dbReference>
<feature type="domain" description="Reverse transcriptase zinc-binding" evidence="4">
    <location>
        <begin position="696"/>
        <end position="779"/>
    </location>
</feature>
<keyword evidence="2" id="KW-0349">Heme</keyword>
<keyword evidence="3" id="KW-1133">Transmembrane helix</keyword>
<dbReference type="InterPro" id="IPR001128">
    <property type="entry name" value="Cyt_P450"/>
</dbReference>
<feature type="transmembrane region" description="Helical" evidence="3">
    <location>
        <begin position="6"/>
        <end position="28"/>
    </location>
</feature>
<dbReference type="GO" id="GO:0009686">
    <property type="term" value="P:gibberellin biosynthetic process"/>
    <property type="evidence" value="ECO:0007669"/>
    <property type="project" value="InterPro"/>
</dbReference>
<dbReference type="InterPro" id="IPR017972">
    <property type="entry name" value="Cyt_P450_CS"/>
</dbReference>
<dbReference type="Gene3D" id="1.10.630.10">
    <property type="entry name" value="Cytochrome P450"/>
    <property type="match status" value="2"/>
</dbReference>
<dbReference type="GO" id="GO:0009707">
    <property type="term" value="C:chloroplast outer membrane"/>
    <property type="evidence" value="ECO:0007669"/>
    <property type="project" value="TreeGrafter"/>
</dbReference>
<evidence type="ECO:0000313" key="6">
    <source>
        <dbReference type="Proteomes" id="UP001172457"/>
    </source>
</evidence>
<gene>
    <name evidence="5" type="ORF">OSB04_003507</name>
</gene>
<feature type="binding site" description="axial binding residue" evidence="2">
    <location>
        <position position="453"/>
    </location>
    <ligand>
        <name>heme</name>
        <dbReference type="ChEBI" id="CHEBI:30413"/>
    </ligand>
    <ligandPart>
        <name>Fe</name>
        <dbReference type="ChEBI" id="CHEBI:18248"/>
    </ligandPart>
</feature>
<dbReference type="InterPro" id="IPR026960">
    <property type="entry name" value="RVT-Znf"/>
</dbReference>
<dbReference type="PROSITE" id="PS00086">
    <property type="entry name" value="CYTOCHROME_P450"/>
    <property type="match status" value="1"/>
</dbReference>
<proteinExistence type="predicted"/>
<dbReference type="GO" id="GO:0005783">
    <property type="term" value="C:endoplasmic reticulum"/>
    <property type="evidence" value="ECO:0007669"/>
    <property type="project" value="TreeGrafter"/>
</dbReference>
<dbReference type="PANTHER" id="PTHR47283:SF3">
    <property type="entry name" value="CYTOCHROME P450-RELATED"/>
    <property type="match status" value="1"/>
</dbReference>
<evidence type="ECO:0000256" key="3">
    <source>
        <dbReference type="SAM" id="Phobius"/>
    </source>
</evidence>
<dbReference type="CDD" id="cd11075">
    <property type="entry name" value="CYP77_89"/>
    <property type="match status" value="1"/>
</dbReference>
<evidence type="ECO:0000313" key="5">
    <source>
        <dbReference type="EMBL" id="KAJ9567541.1"/>
    </source>
</evidence>
<dbReference type="PRINTS" id="PR00463">
    <property type="entry name" value="EP450I"/>
</dbReference>
<evidence type="ECO:0000256" key="2">
    <source>
        <dbReference type="PIRSR" id="PIRSR602401-1"/>
    </source>
</evidence>
<sequence>MDVGSVGSAAVAFGGPVAVAGGLSFLFLKTYLSQQHAIPNHLQTIPKVPGVPLLGNLLQLTEKKPYKTFTKWAETYGPIYSIKTGATSMVVVSSNHLAKEALVTKFDSITTRNLPNTLRILSVDKTMVALSDYDDHHKTFKRNVLTSVLGPVARKKHRVHRDTMAENLSNRFHALAPNSSHEAVNLREVFQSELFSLALKQAFGRDFKTIYVADLGITMTFEEVFQVLVIDPMNGAIDLDWRDFFPYLKWIPNTGFEKKIEQIVNRREAVMKAMIQEHTKRIQSGESLNSFIDYLLSEAQPLTENQLLMSIWEMIIETADTTMVTTEWAMYELSKNFKQQDRLYDEIRNVCGSEKITEEMLCKMPYLSAVFHETLRKHSPISVIPARYVRENIELGGYHVPAGSEVTINIYGCNMEKEIWENPEEWNPERFLADNEPIDLQRTLAFGGGKRVCSGAMQAMLITCMGIGRMVQEFEWRLKEDTGEDVNTVRLTTQKLNPLLAIIKPRKWDVVLNSKAKGGLDIGSLSAQNVAMLAKWWWRFKNEESALWRRVICAFHGASGKLGLASEGNNCRSTWGTIAKLGKEFDSANLDFDSLCRKKLGNGEKTRFWHDRWIGNYTLANKFLRLIALDIDRECSVASRMAISANGASFRGNWRRSLRDGRETDEAENLASICESSRLGTGEDRWIWELEASGLFSVASLRRAIDDMRLGSSNHQTIWTKEVPGKVRILLWKARANRLPTKSNLIKRNVPVGDERCVLCQSHIETIDHLFVGCCKAEEVRKAVNKWWNIFPNGCNLLSDIIDRGMEAVQTDRSYLVRSVVKLAYIWTMWLGRNDTIFKQVPFNPLRTANHIQSTAYHWLACRSSLDTMDVGSVAPAAVALGGPAVTVAGGLSFLFLKTYLSHQHANPNHLPTLPIGYVTSLTLGCGVEVTLPRVRFSRVTFMRYPDFGSGPSGPVQEDPAYGIHFPAGVPGVPLLGNLLHLKEKKPYKTFTKWAETYGPIYSIKSGAASMVVVSSNHLAKELLTVIHTMPQVLVTRFESISTRKLPNTLRVLSADKAMVALSDYDDYHKTMKRNVLTSALGPAARRKHRVHRDTMADNLSNQLQALAPRSSQEAINLREIFQSQLFSLALKQAIGKDFKSIYVGDRSRNHHDERGGLSGFGDRSDDGCHRIRLERLLPYLKWIPNTAFENKIEQFDIRRDAMMKAMIQHHRKRIDSGENLNSYIDYLLSKAQPLTEKQLLISLWELIIETVDTTMVTTEWAMYELAKNPKMQDRLYDEIQNVCKSQKITEENLCKMPYLSAVFQETLRRHSPISVLPLRYVHKNTELGGYHVPVGTEVAISIYGCNMEKEIWENPEEWNPKRFLAENKPIELLRTMAFGGGKRVCAGAMQAMLVACMGIGRMVQDFEWQLKEDKGEDVDTLNLTTQKLNPMLAIIKPRNLSPLFTMLQMPPIENAKLKAIPSQPSVQLKYQLKLYFEGFLMRTHMKHGYANVTGRVSPPNKPARLARKGSAIPMKKLINP</sequence>
<evidence type="ECO:0000259" key="4">
    <source>
        <dbReference type="Pfam" id="PF13966"/>
    </source>
</evidence>
<comment type="cofactor">
    <cofactor evidence="2">
        <name>heme</name>
        <dbReference type="ChEBI" id="CHEBI:30413"/>
    </cofactor>
</comment>
<organism evidence="5 6">
    <name type="scientific">Centaurea solstitialis</name>
    <name type="common">yellow star-thistle</name>
    <dbReference type="NCBI Taxonomy" id="347529"/>
    <lineage>
        <taxon>Eukaryota</taxon>
        <taxon>Viridiplantae</taxon>
        <taxon>Streptophyta</taxon>
        <taxon>Embryophyta</taxon>
        <taxon>Tracheophyta</taxon>
        <taxon>Spermatophyta</taxon>
        <taxon>Magnoliopsida</taxon>
        <taxon>eudicotyledons</taxon>
        <taxon>Gunneridae</taxon>
        <taxon>Pentapetalae</taxon>
        <taxon>asterids</taxon>
        <taxon>campanulids</taxon>
        <taxon>Asterales</taxon>
        <taxon>Asteraceae</taxon>
        <taxon>Carduoideae</taxon>
        <taxon>Cardueae</taxon>
        <taxon>Centaureinae</taxon>
        <taxon>Centaurea</taxon>
    </lineage>
</organism>
<evidence type="ECO:0000256" key="1">
    <source>
        <dbReference type="ARBA" id="ARBA00023002"/>
    </source>
</evidence>
<accession>A0AA38U7H8</accession>
<keyword evidence="1" id="KW-0560">Oxidoreductase</keyword>
<comment type="caution">
    <text evidence="5">The sequence shown here is derived from an EMBL/GenBank/DDBJ whole genome shotgun (WGS) entry which is preliminary data.</text>
</comment>
<dbReference type="GO" id="GO:0010241">
    <property type="term" value="P:ent-kaurene oxidation to kaurenoic acid"/>
    <property type="evidence" value="ECO:0007669"/>
    <property type="project" value="InterPro"/>
</dbReference>
<protein>
    <recommendedName>
        <fullName evidence="4">Reverse transcriptase zinc-binding domain-containing protein</fullName>
    </recommendedName>
</protein>
<dbReference type="GO" id="GO:0016709">
    <property type="term" value="F:oxidoreductase activity, acting on paired donors, with incorporation or reduction of molecular oxygen, NAD(P)H as one donor, and incorporation of one atom of oxygen"/>
    <property type="evidence" value="ECO:0007669"/>
    <property type="project" value="TreeGrafter"/>
</dbReference>
<dbReference type="GO" id="GO:0005506">
    <property type="term" value="F:iron ion binding"/>
    <property type="evidence" value="ECO:0007669"/>
    <property type="project" value="InterPro"/>
</dbReference>